<proteinExistence type="predicted"/>
<dbReference type="InterPro" id="IPR036518">
    <property type="entry name" value="CobE/GbiG_C_sf"/>
</dbReference>
<dbReference type="RefSeq" id="WP_044350942.1">
    <property type="nucleotide sequence ID" value="NZ_AZAC01000034.1"/>
</dbReference>
<name>A0A0D2GBA0_9BACT</name>
<dbReference type="InterPro" id="IPR052553">
    <property type="entry name" value="CbiG_hydrolase"/>
</dbReference>
<dbReference type="Pfam" id="PF11761">
    <property type="entry name" value="CbiG_mid"/>
    <property type="match status" value="1"/>
</dbReference>
<evidence type="ECO:0000259" key="2">
    <source>
        <dbReference type="Pfam" id="PF11760"/>
    </source>
</evidence>
<evidence type="ECO:0000313" key="4">
    <source>
        <dbReference type="EMBL" id="KIX12152.1"/>
    </source>
</evidence>
<dbReference type="InParanoid" id="A0A0D2GBA0"/>
<feature type="domain" description="CobE/GbiG C-terminal" evidence="1">
    <location>
        <begin position="227"/>
        <end position="344"/>
    </location>
</feature>
<comment type="caution">
    <text evidence="4">The sequence shown here is derived from an EMBL/GenBank/DDBJ whole genome shotgun (WGS) entry which is preliminary data.</text>
</comment>
<dbReference type="InterPro" id="IPR021745">
    <property type="entry name" value="CbiG_mid"/>
</dbReference>
<dbReference type="SUPFAM" id="SSF159672">
    <property type="entry name" value="CbiG N-terminal domain-like"/>
    <property type="match status" value="1"/>
</dbReference>
<protein>
    <submittedName>
        <fullName evidence="4">Cobalamin biosynthesis protein CbiG</fullName>
    </submittedName>
</protein>
<organism evidence="4 5">
    <name type="scientific">Dethiosulfatarculus sandiegensis</name>
    <dbReference type="NCBI Taxonomy" id="1429043"/>
    <lineage>
        <taxon>Bacteria</taxon>
        <taxon>Pseudomonadati</taxon>
        <taxon>Thermodesulfobacteriota</taxon>
        <taxon>Desulfarculia</taxon>
        <taxon>Desulfarculales</taxon>
        <taxon>Desulfarculaceae</taxon>
        <taxon>Dethiosulfatarculus</taxon>
    </lineage>
</organism>
<dbReference type="Pfam" id="PF11760">
    <property type="entry name" value="CbiG_N"/>
    <property type="match status" value="1"/>
</dbReference>
<evidence type="ECO:0000259" key="3">
    <source>
        <dbReference type="Pfam" id="PF11761"/>
    </source>
</evidence>
<dbReference type="EMBL" id="AZAC01000034">
    <property type="protein sequence ID" value="KIX12152.1"/>
    <property type="molecule type" value="Genomic_DNA"/>
</dbReference>
<dbReference type="InterPro" id="IPR002750">
    <property type="entry name" value="CobE/GbiG_C"/>
</dbReference>
<evidence type="ECO:0000313" key="5">
    <source>
        <dbReference type="Proteomes" id="UP000032233"/>
    </source>
</evidence>
<gene>
    <name evidence="4" type="ORF">X474_20410</name>
</gene>
<evidence type="ECO:0000259" key="1">
    <source>
        <dbReference type="Pfam" id="PF01890"/>
    </source>
</evidence>
<dbReference type="PATRIC" id="fig|1429043.3.peg.4326"/>
<dbReference type="Gene3D" id="3.30.420.180">
    <property type="entry name" value="CobE/GbiG C-terminal domain"/>
    <property type="match status" value="1"/>
</dbReference>
<dbReference type="Pfam" id="PF01890">
    <property type="entry name" value="CbiG_C"/>
    <property type="match status" value="1"/>
</dbReference>
<dbReference type="PANTHER" id="PTHR37477">
    <property type="entry name" value="COBALT-PRECORRIN-5A HYDROLASE"/>
    <property type="match status" value="1"/>
</dbReference>
<dbReference type="AlphaFoldDB" id="A0A0D2GBA0"/>
<dbReference type="SUPFAM" id="SSF159664">
    <property type="entry name" value="CobE/GbiG C-terminal domain-like"/>
    <property type="match status" value="1"/>
</dbReference>
<accession>A0A0D2GBA0</accession>
<feature type="domain" description="Cobalamin biosynthesis central region" evidence="3">
    <location>
        <begin position="140"/>
        <end position="224"/>
    </location>
</feature>
<feature type="domain" description="Cobalamin synthesis G N-terminal" evidence="2">
    <location>
        <begin position="55"/>
        <end position="135"/>
    </location>
</feature>
<dbReference type="GO" id="GO:0009236">
    <property type="term" value="P:cobalamin biosynthetic process"/>
    <property type="evidence" value="ECO:0007669"/>
    <property type="project" value="InterPro"/>
</dbReference>
<dbReference type="Gene3D" id="3.40.50.11220">
    <property type="match status" value="1"/>
</dbReference>
<dbReference type="Proteomes" id="UP000032233">
    <property type="component" value="Unassembled WGS sequence"/>
</dbReference>
<reference evidence="4 5" key="1">
    <citation type="submission" date="2013-11" db="EMBL/GenBank/DDBJ databases">
        <title>Metagenomic analysis of a methanogenic consortium involved in long chain n-alkane degradation.</title>
        <authorList>
            <person name="Davidova I.A."/>
            <person name="Callaghan A.V."/>
            <person name="Wawrik B."/>
            <person name="Pruitt S."/>
            <person name="Marks C."/>
            <person name="Duncan K.E."/>
            <person name="Suflita J.M."/>
        </authorList>
    </citation>
    <scope>NUCLEOTIDE SEQUENCE [LARGE SCALE GENOMIC DNA]</scope>
    <source>
        <strain evidence="4 5">SPR</strain>
    </source>
</reference>
<dbReference type="OrthoDB" id="9781023at2"/>
<dbReference type="STRING" id="1429043.X474_20410"/>
<sequence length="354" mass="37923">MADWQGRAAIYALNQKGAQKARELAGKLNAARVCLPERLASSEDGEAGFLNFSACLEENFQAYDGHICFCASGIVVRALVGLLEKKDKDPAVVVCDHRGAFAVSLVSGHLGGANDLARETARLLGGQAVITTATDSAGLPSLEVVAREQGLYVENLSALAKVSTSLLEDRQVGLHDPFNWLKPALKKHAHLFKEADLESQDEPRVWVDITSLDPIPPNWLVMRPPCLFVGVGCNKGTGSQEMLELLRETLSEHALSPDCMAGLASVELKQYEVGLWRLAGELGLGIRFFTIDELNAVQTPNPSVMAQKHVGAKSVCEAASILASGRGTLLATKRKTKNATVAVALRESPQASSM</sequence>
<dbReference type="InterPro" id="IPR038029">
    <property type="entry name" value="GbiG_N_sf"/>
</dbReference>
<keyword evidence="5" id="KW-1185">Reference proteome</keyword>
<dbReference type="PANTHER" id="PTHR37477:SF1">
    <property type="entry name" value="COBALT-PRECORRIN-5A HYDROLASE"/>
    <property type="match status" value="1"/>
</dbReference>
<dbReference type="InterPro" id="IPR021744">
    <property type="entry name" value="CbiG_N"/>
</dbReference>